<dbReference type="InParanoid" id="A0A1J7IWU5"/>
<protein>
    <submittedName>
        <fullName evidence="2">Uncharacterized protein</fullName>
    </submittedName>
</protein>
<gene>
    <name evidence="2" type="ORF">CONLIGDRAFT_684108</name>
</gene>
<accession>A0A1J7IWU5</accession>
<evidence type="ECO:0000313" key="2">
    <source>
        <dbReference type="EMBL" id="OIW25561.1"/>
    </source>
</evidence>
<name>A0A1J7IWU5_9PEZI</name>
<feature type="region of interest" description="Disordered" evidence="1">
    <location>
        <begin position="139"/>
        <end position="186"/>
    </location>
</feature>
<keyword evidence="3" id="KW-1185">Reference proteome</keyword>
<evidence type="ECO:0000256" key="1">
    <source>
        <dbReference type="SAM" id="MobiDB-lite"/>
    </source>
</evidence>
<reference evidence="2 3" key="1">
    <citation type="submission" date="2016-10" db="EMBL/GenBank/DDBJ databases">
        <title>Draft genome sequence of Coniochaeta ligniaria NRRL30616, a lignocellulolytic fungus for bioabatement of inhibitors in plant biomass hydrolysates.</title>
        <authorList>
            <consortium name="DOE Joint Genome Institute"/>
            <person name="Jimenez D.J."/>
            <person name="Hector R.E."/>
            <person name="Riley R."/>
            <person name="Sun H."/>
            <person name="Grigoriev I.V."/>
            <person name="Van Elsas J.D."/>
            <person name="Nichols N.N."/>
        </authorList>
    </citation>
    <scope>NUCLEOTIDE SEQUENCE [LARGE SCALE GENOMIC DNA]</scope>
    <source>
        <strain evidence="2 3">NRRL 30616</strain>
    </source>
</reference>
<proteinExistence type="predicted"/>
<dbReference type="Proteomes" id="UP000182658">
    <property type="component" value="Unassembled WGS sequence"/>
</dbReference>
<organism evidence="2 3">
    <name type="scientific">Coniochaeta ligniaria NRRL 30616</name>
    <dbReference type="NCBI Taxonomy" id="1408157"/>
    <lineage>
        <taxon>Eukaryota</taxon>
        <taxon>Fungi</taxon>
        <taxon>Dikarya</taxon>
        <taxon>Ascomycota</taxon>
        <taxon>Pezizomycotina</taxon>
        <taxon>Sordariomycetes</taxon>
        <taxon>Sordariomycetidae</taxon>
        <taxon>Coniochaetales</taxon>
        <taxon>Coniochaetaceae</taxon>
        <taxon>Coniochaeta</taxon>
    </lineage>
</organism>
<dbReference type="AlphaFoldDB" id="A0A1J7IWU5"/>
<evidence type="ECO:0000313" key="3">
    <source>
        <dbReference type="Proteomes" id="UP000182658"/>
    </source>
</evidence>
<sequence>MVGKKKIKFKCTIQSVYSKEPRHEGLDLVEDSSLLLDVFIARIQREYEVLGEITVWRSKIDGTTSTLIRGQEIKDLRLILIENETIFVIYDEKVDVIPGGVATGANGKGLAAGGIGTGGRVTKDGDKIGGDGVGGNLIGKDAVGEGGRGQGGQVHDGEAGGGAGGKVVKRDPKTWPAQQKKQKPSR</sequence>
<dbReference type="EMBL" id="KV875101">
    <property type="protein sequence ID" value="OIW25561.1"/>
    <property type="molecule type" value="Genomic_DNA"/>
</dbReference>
<feature type="compositionally biased region" description="Gly residues" evidence="1">
    <location>
        <begin position="144"/>
        <end position="165"/>
    </location>
</feature>
<dbReference type="OrthoDB" id="10680993at2759"/>